<feature type="domain" description="Rhamnogalacturonase A/B/Epimerase-like pectate lyase" evidence="1">
    <location>
        <begin position="294"/>
        <end position="356"/>
    </location>
</feature>
<protein>
    <recommendedName>
        <fullName evidence="1">Rhamnogalacturonase A/B/Epimerase-like pectate lyase domain-containing protein</fullName>
    </recommendedName>
</protein>
<dbReference type="EMBL" id="CP001918">
    <property type="protein sequence ID" value="ADF63077.1"/>
    <property type="molecule type" value="Genomic_DNA"/>
</dbReference>
<dbReference type="PATRIC" id="fig|716541.4.peg.3705"/>
<organism evidence="2 3">
    <name type="scientific">Enterobacter cloacae subsp. cloacae (strain ATCC 13047 / DSM 30054 / NBRC 13535 / NCTC 10005 / WDCM 00083 / NCDC 279-56)</name>
    <dbReference type="NCBI Taxonomy" id="716541"/>
    <lineage>
        <taxon>Bacteria</taxon>
        <taxon>Pseudomonadati</taxon>
        <taxon>Pseudomonadota</taxon>
        <taxon>Gammaproteobacteria</taxon>
        <taxon>Enterobacterales</taxon>
        <taxon>Enterobacteriaceae</taxon>
        <taxon>Enterobacter</taxon>
        <taxon>Enterobacter cloacae complex</taxon>
    </lineage>
</organism>
<evidence type="ECO:0000313" key="2">
    <source>
        <dbReference type="EMBL" id="ADF63077.1"/>
    </source>
</evidence>
<dbReference type="RefSeq" id="WP_013098029.1">
    <property type="nucleotide sequence ID" value="NC_014121.1"/>
</dbReference>
<dbReference type="KEGG" id="enc:ECL_03543"/>
<evidence type="ECO:0000313" key="3">
    <source>
        <dbReference type="Proteomes" id="UP000002363"/>
    </source>
</evidence>
<gene>
    <name evidence="2" type="ordered locus">ECL_03543</name>
</gene>
<dbReference type="HOGENOM" id="CLU_020254_0_0_6"/>
<accession>A0A0H3CRC6</accession>
<dbReference type="AlphaFoldDB" id="A0A0H3CRC6"/>
<reference evidence="2 3" key="1">
    <citation type="journal article" date="2010" name="J. Bacteriol.">
        <title>Complete genome sequence of Enterobacter cloacae subsp. cloacae type strain ATCC 13047.</title>
        <authorList>
            <person name="Ren Y."/>
            <person name="Ren Y."/>
            <person name="Zhou Z."/>
            <person name="Guo X."/>
            <person name="Li Y."/>
            <person name="Feng L."/>
            <person name="Wang L."/>
        </authorList>
    </citation>
    <scope>NUCLEOTIDE SEQUENCE [LARGE SCALE GENOMIC DNA]</scope>
    <source>
        <strain evidence="3">ATCC 13047 / DSM 30054 / NBRC 13535 / NCTC 10005 / WDCM 00083 / NCDC 279-56</strain>
    </source>
</reference>
<proteinExistence type="predicted"/>
<dbReference type="eggNOG" id="COG4409">
    <property type="taxonomic scope" value="Bacteria"/>
</dbReference>
<dbReference type="SUPFAM" id="SSF51126">
    <property type="entry name" value="Pectin lyase-like"/>
    <property type="match status" value="1"/>
</dbReference>
<dbReference type="Pfam" id="PF12708">
    <property type="entry name" value="Pect-lyase_RHGA_epim"/>
    <property type="match status" value="1"/>
</dbReference>
<dbReference type="STRING" id="716541.ECL_03543"/>
<dbReference type="InterPro" id="IPR024535">
    <property type="entry name" value="RHGA/B-epi-like_pectate_lyase"/>
</dbReference>
<name>A0A0H3CRC6_ENTCC</name>
<sequence>MSISDTKNAQKYASIAETAAAQAKLYAEKLEGAPDYAAQAEAAAEQASDSAQSALTAQNGANAAAGQASASANEAVQAAADAEGAAEAVFGSSLHAPTGEVLSTLPSAAGRVNTVPVFDSAGDAAVKDIADFAILDSNGKIPVSMIPAVALSEVFVVNSQAAMLALDAQEGDVAKRTDLGYSFILASEPASTLSNWVQVSDDVLAQLGLSTGATEVGAVDDDNNSTTVQGALALKASKAYLSATTGAARVNTSSGATVQALFDQLTGGTFNLKYRNYTVYNRLDEELSVASIAGVDPTGATDSTAALQDFFDTLPNGSEVYFPAGTYKITGLVIKNHSLKIRGAYRYPYGQSTTKIKAGADNITLMKFTGNGCRIEGLLFEGFEANATTNGFGKGTTCKGLNFEPATGTLADIDSTVNDCILWYFQTGIEGHGRNLTVTYTGFTFCRFCVDLYGVVSEQFRGHVLNNNRFHSCGGTEAATNPTILNSVCIRLTTPNTNNVDNYAGNISILNNVCDGGCYQFFKGPFHRGSIMADNNMFRVGGAGAIVIDVDNTSTAGNTSADGALISDNIMGGFDLPVYQNGVQYCPDMGIRLTQVRGAILSENLINKVWKDGIKLVNCSEIVITAEVKDPSAIVKQSTATLYSSVDIDANCENIMIPHLMTRCTIAGSQLAAYVKTACASTVIGELYGSASYTAAGPVVETGSGYTVGDVSAVSSRTKRTAIAGLITGSNYPAGNYKPGDVCKYINPAVTGYKEAVCTVAGNGSGATWKNSGALV</sequence>
<dbReference type="Gene3D" id="2.160.20.10">
    <property type="entry name" value="Single-stranded right-handed beta-helix, Pectin lyase-like"/>
    <property type="match status" value="1"/>
</dbReference>
<dbReference type="Proteomes" id="UP000002363">
    <property type="component" value="Chromosome"/>
</dbReference>
<dbReference type="InterPro" id="IPR011050">
    <property type="entry name" value="Pectin_lyase_fold/virulence"/>
</dbReference>
<evidence type="ECO:0000259" key="1">
    <source>
        <dbReference type="Pfam" id="PF12708"/>
    </source>
</evidence>
<dbReference type="OrthoDB" id="6298777at2"/>
<keyword evidence="3" id="KW-1185">Reference proteome</keyword>
<dbReference type="InterPro" id="IPR012334">
    <property type="entry name" value="Pectin_lyas_fold"/>
</dbReference>
<dbReference type="EnsemblBacteria" id="ADF63077">
    <property type="protein sequence ID" value="ADF63077"/>
    <property type="gene ID" value="ECL_03543"/>
</dbReference>